<dbReference type="InterPro" id="IPR001254">
    <property type="entry name" value="Trypsin_dom"/>
</dbReference>
<evidence type="ECO:0000256" key="2">
    <source>
        <dbReference type="ARBA" id="ARBA00023157"/>
    </source>
</evidence>
<dbReference type="InterPro" id="IPR001314">
    <property type="entry name" value="Peptidase_S1A"/>
</dbReference>
<dbReference type="PANTHER" id="PTHR24276:SF91">
    <property type="entry name" value="AT26814P-RELATED"/>
    <property type="match status" value="1"/>
</dbReference>
<dbReference type="PROSITE" id="PS50240">
    <property type="entry name" value="TRYPSIN_DOM"/>
    <property type="match status" value="1"/>
</dbReference>
<dbReference type="GO" id="GO:0004252">
    <property type="term" value="F:serine-type endopeptidase activity"/>
    <property type="evidence" value="ECO:0007669"/>
    <property type="project" value="InterPro"/>
</dbReference>
<keyword evidence="2" id="KW-1015">Disulfide bond</keyword>
<dbReference type="EMBL" id="JAVDYB010000001">
    <property type="protein sequence ID" value="MDR7280788.1"/>
    <property type="molecule type" value="Genomic_DNA"/>
</dbReference>
<dbReference type="InterPro" id="IPR043504">
    <property type="entry name" value="Peptidase_S1_PA_chymotrypsin"/>
</dbReference>
<name>A0AAE3YYM9_9ACTN</name>
<dbReference type="PRINTS" id="PR00722">
    <property type="entry name" value="CHYMOTRYPSIN"/>
</dbReference>
<sequence length="267" mass="28489">MSRYVPKRALAVPLLLLLALVLPVSAGAPPAAAARHEPEVVGGDLARAGQFPWVVRLSAACAGTLVAARVVLTAAHCVAGMPIEGLSVTAGTVDLDDARAHRVRVTRAIVAPGFTQVTDGDDWALLRLDRELRLPTIPVNDAPGYDTGRFTVIGWGATAEDQAQQRRLRYVEVPLVADRRCVAAYREAGYTYRPDEMLCAGYPEGPRRDACYGDSGGPLVRRDPYGGWRQVGVVSWGIGCARPGLAGVYTQLSTHAPDLRAALSALR</sequence>
<evidence type="ECO:0000259" key="5">
    <source>
        <dbReference type="PROSITE" id="PS50240"/>
    </source>
</evidence>
<comment type="caution">
    <text evidence="6">The sequence shown here is derived from an EMBL/GenBank/DDBJ whole genome shotgun (WGS) entry which is preliminary data.</text>
</comment>
<dbReference type="AlphaFoldDB" id="A0AAE3YYM9"/>
<keyword evidence="4" id="KW-0732">Signal</keyword>
<organism evidence="6 7">
    <name type="scientific">Catenuloplanes atrovinosus</name>
    <dbReference type="NCBI Taxonomy" id="137266"/>
    <lineage>
        <taxon>Bacteria</taxon>
        <taxon>Bacillati</taxon>
        <taxon>Actinomycetota</taxon>
        <taxon>Actinomycetes</taxon>
        <taxon>Micromonosporales</taxon>
        <taxon>Micromonosporaceae</taxon>
        <taxon>Catenuloplanes</taxon>
    </lineage>
</organism>
<dbReference type="Gene3D" id="2.40.10.10">
    <property type="entry name" value="Trypsin-like serine proteases"/>
    <property type="match status" value="2"/>
</dbReference>
<evidence type="ECO:0000256" key="4">
    <source>
        <dbReference type="SAM" id="SignalP"/>
    </source>
</evidence>
<protein>
    <submittedName>
        <fullName evidence="6">Secreted trypsin-like serine protease</fullName>
    </submittedName>
</protein>
<dbReference type="Proteomes" id="UP001183643">
    <property type="component" value="Unassembled WGS sequence"/>
</dbReference>
<accession>A0AAE3YYM9</accession>
<evidence type="ECO:0000256" key="3">
    <source>
        <dbReference type="RuleBase" id="RU363034"/>
    </source>
</evidence>
<dbReference type="PROSITE" id="PS00134">
    <property type="entry name" value="TRYPSIN_HIS"/>
    <property type="match status" value="1"/>
</dbReference>
<dbReference type="InterPro" id="IPR033116">
    <property type="entry name" value="TRYPSIN_SER"/>
</dbReference>
<dbReference type="RefSeq" id="WP_310375534.1">
    <property type="nucleotide sequence ID" value="NZ_JAVDYB010000001.1"/>
</dbReference>
<keyword evidence="7" id="KW-1185">Reference proteome</keyword>
<reference evidence="6" key="1">
    <citation type="submission" date="2023-07" db="EMBL/GenBank/DDBJ databases">
        <title>Sequencing the genomes of 1000 actinobacteria strains.</title>
        <authorList>
            <person name="Klenk H.-P."/>
        </authorList>
    </citation>
    <scope>NUCLEOTIDE SEQUENCE</scope>
    <source>
        <strain evidence="6">DSM 44707</strain>
    </source>
</reference>
<dbReference type="PROSITE" id="PS00135">
    <property type="entry name" value="TRYPSIN_SER"/>
    <property type="match status" value="1"/>
</dbReference>
<comment type="similarity">
    <text evidence="1">Belongs to the peptidase S1 family.</text>
</comment>
<evidence type="ECO:0000256" key="1">
    <source>
        <dbReference type="ARBA" id="ARBA00007664"/>
    </source>
</evidence>
<feature type="domain" description="Peptidase S1" evidence="5">
    <location>
        <begin position="40"/>
        <end position="267"/>
    </location>
</feature>
<dbReference type="PANTHER" id="PTHR24276">
    <property type="entry name" value="POLYSERASE-RELATED"/>
    <property type="match status" value="1"/>
</dbReference>
<evidence type="ECO:0000313" key="6">
    <source>
        <dbReference type="EMBL" id="MDR7280788.1"/>
    </source>
</evidence>
<keyword evidence="3 6" id="KW-0645">Protease</keyword>
<dbReference type="CDD" id="cd00190">
    <property type="entry name" value="Tryp_SPc"/>
    <property type="match status" value="1"/>
</dbReference>
<gene>
    <name evidence="6" type="ORF">J2S41_007566</name>
</gene>
<feature type="chain" id="PRO_5042038034" evidence="4">
    <location>
        <begin position="27"/>
        <end position="267"/>
    </location>
</feature>
<keyword evidence="3" id="KW-0378">Hydrolase</keyword>
<dbReference type="InterPro" id="IPR050430">
    <property type="entry name" value="Peptidase_S1"/>
</dbReference>
<keyword evidence="3" id="KW-0720">Serine protease</keyword>
<proteinExistence type="inferred from homology"/>
<dbReference type="SMART" id="SM00020">
    <property type="entry name" value="Tryp_SPc"/>
    <property type="match status" value="1"/>
</dbReference>
<dbReference type="Pfam" id="PF00089">
    <property type="entry name" value="Trypsin"/>
    <property type="match status" value="1"/>
</dbReference>
<dbReference type="GO" id="GO:0006508">
    <property type="term" value="P:proteolysis"/>
    <property type="evidence" value="ECO:0007669"/>
    <property type="project" value="UniProtKB-KW"/>
</dbReference>
<feature type="signal peptide" evidence="4">
    <location>
        <begin position="1"/>
        <end position="26"/>
    </location>
</feature>
<dbReference type="InterPro" id="IPR009003">
    <property type="entry name" value="Peptidase_S1_PA"/>
</dbReference>
<dbReference type="SUPFAM" id="SSF50494">
    <property type="entry name" value="Trypsin-like serine proteases"/>
    <property type="match status" value="1"/>
</dbReference>
<dbReference type="InterPro" id="IPR018114">
    <property type="entry name" value="TRYPSIN_HIS"/>
</dbReference>
<dbReference type="FunFam" id="2.40.10.10:FF:000002">
    <property type="entry name" value="Transmembrane protease serine"/>
    <property type="match status" value="1"/>
</dbReference>
<evidence type="ECO:0000313" key="7">
    <source>
        <dbReference type="Proteomes" id="UP001183643"/>
    </source>
</evidence>